<evidence type="ECO:0000313" key="1">
    <source>
        <dbReference type="EMBL" id="MBD7995067.1"/>
    </source>
</evidence>
<name>A0ABR8UR76_9MICC</name>
<gene>
    <name evidence="1" type="ORF">H9639_07135</name>
</gene>
<comment type="caution">
    <text evidence="1">The sequence shown here is derived from an EMBL/GenBank/DDBJ whole genome shotgun (WGS) entry which is preliminary data.</text>
</comment>
<accession>A0ABR8UR76</accession>
<dbReference type="RefSeq" id="WP_191807387.1">
    <property type="nucleotide sequence ID" value="NZ_JACSQD010000002.1"/>
</dbReference>
<reference evidence="1 2" key="1">
    <citation type="submission" date="2020-08" db="EMBL/GenBank/DDBJ databases">
        <title>A Genomic Blueprint of the Chicken Gut Microbiome.</title>
        <authorList>
            <person name="Gilroy R."/>
            <person name="Ravi A."/>
            <person name="Getino M."/>
            <person name="Pursley I."/>
            <person name="Horton D.L."/>
            <person name="Alikhan N.-F."/>
            <person name="Baker D."/>
            <person name="Gharbi K."/>
            <person name="Hall N."/>
            <person name="Watson M."/>
            <person name="Adriaenssens E.M."/>
            <person name="Foster-Nyarko E."/>
            <person name="Jarju S."/>
            <person name="Secka A."/>
            <person name="Antonio M."/>
            <person name="Oren A."/>
            <person name="Chaudhuri R."/>
            <person name="La Ragione R.M."/>
            <person name="Hildebrand F."/>
            <person name="Pallen M.J."/>
        </authorList>
    </citation>
    <scope>NUCLEOTIDE SEQUENCE [LARGE SCALE GENOMIC DNA]</scope>
    <source>
        <strain evidence="1 2">Sa2CUA1</strain>
    </source>
</reference>
<dbReference type="EMBL" id="JACSQD010000002">
    <property type="protein sequence ID" value="MBD7995067.1"/>
    <property type="molecule type" value="Genomic_DNA"/>
</dbReference>
<organism evidence="1 2">
    <name type="scientific">Arthrobacter gallicola</name>
    <dbReference type="NCBI Taxonomy" id="2762225"/>
    <lineage>
        <taxon>Bacteria</taxon>
        <taxon>Bacillati</taxon>
        <taxon>Actinomycetota</taxon>
        <taxon>Actinomycetes</taxon>
        <taxon>Micrococcales</taxon>
        <taxon>Micrococcaceae</taxon>
        <taxon>Arthrobacter</taxon>
    </lineage>
</organism>
<evidence type="ECO:0000313" key="2">
    <source>
        <dbReference type="Proteomes" id="UP000609874"/>
    </source>
</evidence>
<proteinExistence type="predicted"/>
<sequence>MSIEATPEDPRMKAPAAAEAPAELVPWCSYCGTDEFLIIESVENSTTADAAEFLEISYTCGECDRFYGHPVRHSPLWARRAVSEPSDTEYLHCGEPMQPKDSRTISLSEPLSTEHQNAVPSDVRLETSILRCSCGFQIELPA</sequence>
<keyword evidence="2" id="KW-1185">Reference proteome</keyword>
<protein>
    <submittedName>
        <fullName evidence="1">Uncharacterized protein</fullName>
    </submittedName>
</protein>
<dbReference type="Proteomes" id="UP000609874">
    <property type="component" value="Unassembled WGS sequence"/>
</dbReference>